<evidence type="ECO:0000256" key="1">
    <source>
        <dbReference type="SAM" id="MobiDB-lite"/>
    </source>
</evidence>
<keyword evidence="3" id="KW-1185">Reference proteome</keyword>
<reference evidence="2 3" key="1">
    <citation type="submission" date="2023-02" db="EMBL/GenBank/DDBJ databases">
        <title>Genome sequencing required for Actinomycetospora new species description.</title>
        <authorList>
            <person name="Saimee Y."/>
            <person name="Duangmal K."/>
        </authorList>
    </citation>
    <scope>NUCLEOTIDE SEQUENCE [LARGE SCALE GENOMIC DNA]</scope>
    <source>
        <strain evidence="2 3">DW7H6</strain>
    </source>
</reference>
<sequence>MSTESAGGEAAMTAREQHERPLPEMFVIVASAEDADALAPLAARDHEVAPVLVATGPDPMAVDDVLDELGALAGRVLLVETPDDGPVPEAAALLPRLDALVADDAPAVVLVRGGSPTALAATQVAVWRGVPVVAVPVAGESSVGSANQAAIAALVASQSACDVDPDQVRAAAAAQRLVRERPGSGSGSGGGRRLVRLPNHRTLSA</sequence>
<protein>
    <submittedName>
        <fullName evidence="2">Uncharacterized protein</fullName>
    </submittedName>
</protein>
<dbReference type="Proteomes" id="UP001300763">
    <property type="component" value="Unassembled WGS sequence"/>
</dbReference>
<dbReference type="RefSeq" id="WP_274200180.1">
    <property type="nucleotide sequence ID" value="NZ_JAQZAO010000004.1"/>
</dbReference>
<proteinExistence type="predicted"/>
<feature type="region of interest" description="Disordered" evidence="1">
    <location>
        <begin position="179"/>
        <end position="205"/>
    </location>
</feature>
<dbReference type="Gene3D" id="3.40.50.2000">
    <property type="entry name" value="Glycogen Phosphorylase B"/>
    <property type="match status" value="1"/>
</dbReference>
<dbReference type="EMBL" id="JAQZAO010000004">
    <property type="protein sequence ID" value="MDD7965630.1"/>
    <property type="molecule type" value="Genomic_DNA"/>
</dbReference>
<organism evidence="2 3">
    <name type="scientific">Actinomycetospora lemnae</name>
    <dbReference type="NCBI Taxonomy" id="3019891"/>
    <lineage>
        <taxon>Bacteria</taxon>
        <taxon>Bacillati</taxon>
        <taxon>Actinomycetota</taxon>
        <taxon>Actinomycetes</taxon>
        <taxon>Pseudonocardiales</taxon>
        <taxon>Pseudonocardiaceae</taxon>
        <taxon>Actinomycetospora</taxon>
    </lineage>
</organism>
<gene>
    <name evidence="2" type="ORF">PGB27_09745</name>
</gene>
<dbReference type="SUPFAM" id="SSF53756">
    <property type="entry name" value="UDP-Glycosyltransferase/glycogen phosphorylase"/>
    <property type="match status" value="1"/>
</dbReference>
<comment type="caution">
    <text evidence="2">The sequence shown here is derived from an EMBL/GenBank/DDBJ whole genome shotgun (WGS) entry which is preliminary data.</text>
</comment>
<accession>A0ABT5ST05</accession>
<evidence type="ECO:0000313" key="3">
    <source>
        <dbReference type="Proteomes" id="UP001300763"/>
    </source>
</evidence>
<evidence type="ECO:0000313" key="2">
    <source>
        <dbReference type="EMBL" id="MDD7965630.1"/>
    </source>
</evidence>
<name>A0ABT5ST05_9PSEU</name>